<proteinExistence type="predicted"/>
<protein>
    <recommendedName>
        <fullName evidence="3">Cellulase family glycosylhydrolase</fullName>
    </recommendedName>
</protein>
<dbReference type="Gene3D" id="3.20.20.80">
    <property type="entry name" value="Glycosidases"/>
    <property type="match status" value="1"/>
</dbReference>
<dbReference type="EMBL" id="BMMW01000001">
    <property type="protein sequence ID" value="GGK33533.1"/>
    <property type="molecule type" value="Genomic_DNA"/>
</dbReference>
<dbReference type="Proteomes" id="UP000612956">
    <property type="component" value="Unassembled WGS sequence"/>
</dbReference>
<dbReference type="GO" id="GO:0004553">
    <property type="term" value="F:hydrolase activity, hydrolyzing O-glycosyl compounds"/>
    <property type="evidence" value="ECO:0007669"/>
    <property type="project" value="TreeGrafter"/>
</dbReference>
<organism evidence="1 2">
    <name type="scientific">Nocardia camponoti</name>
    <dbReference type="NCBI Taxonomy" id="1616106"/>
    <lineage>
        <taxon>Bacteria</taxon>
        <taxon>Bacillati</taxon>
        <taxon>Actinomycetota</taxon>
        <taxon>Actinomycetes</taxon>
        <taxon>Mycobacteriales</taxon>
        <taxon>Nocardiaceae</taxon>
        <taxon>Nocardia</taxon>
    </lineage>
</organism>
<dbReference type="PANTHER" id="PTHR12631">
    <property type="entry name" value="ALPHA-L-IDURONIDASE"/>
    <property type="match status" value="1"/>
</dbReference>
<reference evidence="1" key="2">
    <citation type="submission" date="2020-09" db="EMBL/GenBank/DDBJ databases">
        <authorList>
            <person name="Sun Q."/>
            <person name="Zhou Y."/>
        </authorList>
    </citation>
    <scope>NUCLEOTIDE SEQUENCE</scope>
    <source>
        <strain evidence="1">CGMCC 4.7278</strain>
    </source>
</reference>
<dbReference type="PROSITE" id="PS51257">
    <property type="entry name" value="PROKAR_LIPOPROTEIN"/>
    <property type="match status" value="1"/>
</dbReference>
<dbReference type="RefSeq" id="WP_188826760.1">
    <property type="nucleotide sequence ID" value="NZ_BMMW01000001.1"/>
</dbReference>
<accession>A0A917Q7I7</accession>
<sequence length="361" mass="39261">MTLWRIARLRGVASFLVAVVAVTVVGCGAPSRSNAAPEIINPTGLGISGGHGWQALSQTELDRQLTIVADTGAKWIRIDLDWSGIEPRRGHQDWADSDRVVNSARAHGLYVLAILTYTPRWAMRDRTGDDKAAPDPALYGQFVADAIERYRSKIRHWEVWNEPNIDTFFRPKPDVGLYAQLLHQAAMAVRVRQPGGQVIVGGLAPAADDGTDIAPTTFLERLYALGAESDFDAVALHPYSYPEPPSVSGRDNAFGNLSRVRAIMDRHGDIGKRVWPTEFGAPTGTASSAVSEETQARIVAEGLGVMATMRGLGPVFVYSLVDAGDDRADQEDNFGMLRRDYSAKPAFAVLRANAKALDVPR</sequence>
<dbReference type="PANTHER" id="PTHR12631:SF10">
    <property type="entry name" value="BETA-XYLOSIDASE-LIKE PROTEIN-RELATED"/>
    <property type="match status" value="1"/>
</dbReference>
<evidence type="ECO:0000313" key="2">
    <source>
        <dbReference type="Proteomes" id="UP000612956"/>
    </source>
</evidence>
<dbReference type="InterPro" id="IPR017853">
    <property type="entry name" value="GH"/>
</dbReference>
<dbReference type="InterPro" id="IPR051923">
    <property type="entry name" value="Glycosyl_Hydrolase_39"/>
</dbReference>
<keyword evidence="2" id="KW-1185">Reference proteome</keyword>
<reference evidence="1" key="1">
    <citation type="journal article" date="2014" name="Int. J. Syst. Evol. Microbiol.">
        <title>Complete genome sequence of Corynebacterium casei LMG S-19264T (=DSM 44701T), isolated from a smear-ripened cheese.</title>
        <authorList>
            <consortium name="US DOE Joint Genome Institute (JGI-PGF)"/>
            <person name="Walter F."/>
            <person name="Albersmeier A."/>
            <person name="Kalinowski J."/>
            <person name="Ruckert C."/>
        </authorList>
    </citation>
    <scope>NUCLEOTIDE SEQUENCE</scope>
    <source>
        <strain evidence="1">CGMCC 4.7278</strain>
    </source>
</reference>
<comment type="caution">
    <text evidence="1">The sequence shown here is derived from an EMBL/GenBank/DDBJ whole genome shotgun (WGS) entry which is preliminary data.</text>
</comment>
<evidence type="ECO:0000313" key="1">
    <source>
        <dbReference type="EMBL" id="GGK33533.1"/>
    </source>
</evidence>
<dbReference type="SUPFAM" id="SSF51445">
    <property type="entry name" value="(Trans)glycosidases"/>
    <property type="match status" value="1"/>
</dbReference>
<evidence type="ECO:0008006" key="3">
    <source>
        <dbReference type="Google" id="ProtNLM"/>
    </source>
</evidence>
<dbReference type="AlphaFoldDB" id="A0A917Q7I7"/>
<gene>
    <name evidence="1" type="ORF">GCM10011591_01490</name>
</gene>
<name>A0A917Q7I7_9NOCA</name>